<sequence length="84" mass="8657">HASSQCLRSLPVSPYVESSVATSLADTLSLLTVSSLLSEKLPLGYPMVAPVAPLPAVAPIAPVVGGLGCGCDPFYSYPYSSYLI</sequence>
<reference evidence="1 2" key="1">
    <citation type="journal article" date="2011" name="Cell">
        <title>The monarch butterfly genome yields insights into long-distance migration.</title>
        <authorList>
            <person name="Zhan S."/>
            <person name="Merlin C."/>
            <person name="Boore J.L."/>
            <person name="Reppert S.M."/>
        </authorList>
    </citation>
    <scope>NUCLEOTIDE SEQUENCE [LARGE SCALE GENOMIC DNA]</scope>
    <source>
        <strain evidence="1">F-2</strain>
    </source>
</reference>
<dbReference type="InParanoid" id="A0A212F8B6"/>
<protein>
    <submittedName>
        <fullName evidence="1">Uncharacterized protein</fullName>
    </submittedName>
</protein>
<dbReference type="KEGG" id="dpl:KGM_212794B"/>
<gene>
    <name evidence="1" type="ORF">KGM_212794B</name>
</gene>
<accession>A0A212F8B6</accession>
<evidence type="ECO:0000313" key="2">
    <source>
        <dbReference type="Proteomes" id="UP000007151"/>
    </source>
</evidence>
<dbReference type="EMBL" id="AGBW02009758">
    <property type="protein sequence ID" value="OWR49986.1"/>
    <property type="molecule type" value="Genomic_DNA"/>
</dbReference>
<feature type="non-terminal residue" evidence="1">
    <location>
        <position position="1"/>
    </location>
</feature>
<keyword evidence="2" id="KW-1185">Reference proteome</keyword>
<organism evidence="1 2">
    <name type="scientific">Danaus plexippus plexippus</name>
    <dbReference type="NCBI Taxonomy" id="278856"/>
    <lineage>
        <taxon>Eukaryota</taxon>
        <taxon>Metazoa</taxon>
        <taxon>Ecdysozoa</taxon>
        <taxon>Arthropoda</taxon>
        <taxon>Hexapoda</taxon>
        <taxon>Insecta</taxon>
        <taxon>Pterygota</taxon>
        <taxon>Neoptera</taxon>
        <taxon>Endopterygota</taxon>
        <taxon>Lepidoptera</taxon>
        <taxon>Glossata</taxon>
        <taxon>Ditrysia</taxon>
        <taxon>Papilionoidea</taxon>
        <taxon>Nymphalidae</taxon>
        <taxon>Danainae</taxon>
        <taxon>Danaini</taxon>
        <taxon>Danaina</taxon>
        <taxon>Danaus</taxon>
        <taxon>Danaus</taxon>
    </lineage>
</organism>
<evidence type="ECO:0000313" key="1">
    <source>
        <dbReference type="EMBL" id="OWR49986.1"/>
    </source>
</evidence>
<dbReference type="AlphaFoldDB" id="A0A212F8B6"/>
<proteinExistence type="predicted"/>
<name>A0A212F8B6_DANPL</name>
<comment type="caution">
    <text evidence="1">The sequence shown here is derived from an EMBL/GenBank/DDBJ whole genome shotgun (WGS) entry which is preliminary data.</text>
</comment>
<dbReference type="Proteomes" id="UP000007151">
    <property type="component" value="Unassembled WGS sequence"/>
</dbReference>